<evidence type="ECO:0000256" key="1">
    <source>
        <dbReference type="ARBA" id="ARBA00004571"/>
    </source>
</evidence>
<evidence type="ECO:0000256" key="7">
    <source>
        <dbReference type="ARBA" id="ARBA00023237"/>
    </source>
</evidence>
<keyword evidence="6 8" id="KW-0472">Membrane</keyword>
<evidence type="ECO:0000313" key="13">
    <source>
        <dbReference type="EMBL" id="RAK54829.1"/>
    </source>
</evidence>
<keyword evidence="3 8" id="KW-1134">Transmembrane beta strand</keyword>
<evidence type="ECO:0000313" key="14">
    <source>
        <dbReference type="Proteomes" id="UP000249254"/>
    </source>
</evidence>
<dbReference type="Gene3D" id="2.40.170.20">
    <property type="entry name" value="TonB-dependent receptor, beta-barrel domain"/>
    <property type="match status" value="1"/>
</dbReference>
<dbReference type="SUPFAM" id="SSF56935">
    <property type="entry name" value="Porins"/>
    <property type="match status" value="1"/>
</dbReference>
<proteinExistence type="inferred from homology"/>
<evidence type="ECO:0000256" key="4">
    <source>
        <dbReference type="ARBA" id="ARBA00022692"/>
    </source>
</evidence>
<dbReference type="InterPro" id="IPR039426">
    <property type="entry name" value="TonB-dep_rcpt-like"/>
</dbReference>
<evidence type="ECO:0000256" key="3">
    <source>
        <dbReference type="ARBA" id="ARBA00022452"/>
    </source>
</evidence>
<reference evidence="14" key="1">
    <citation type="submission" date="2018-05" db="EMBL/GenBank/DDBJ databases">
        <authorList>
            <person name="Li X."/>
        </authorList>
    </citation>
    <scope>NUCLEOTIDE SEQUENCE [LARGE SCALE GENOMIC DNA]</scope>
    <source>
        <strain evidence="14">LX32</strain>
    </source>
</reference>
<keyword evidence="13" id="KW-0675">Receptor</keyword>
<feature type="chain" id="PRO_5016452103" evidence="10">
    <location>
        <begin position="28"/>
        <end position="837"/>
    </location>
</feature>
<dbReference type="InterPro" id="IPR036942">
    <property type="entry name" value="Beta-barrel_TonB_sf"/>
</dbReference>
<dbReference type="AlphaFoldDB" id="A0A328AJQ3"/>
<dbReference type="InterPro" id="IPR037066">
    <property type="entry name" value="Plug_dom_sf"/>
</dbReference>
<dbReference type="InterPro" id="IPR012910">
    <property type="entry name" value="Plug_dom"/>
</dbReference>
<comment type="subcellular location">
    <subcellularLocation>
        <location evidence="1 8">Cell outer membrane</location>
        <topology evidence="1 8">Multi-pass membrane protein</topology>
    </subcellularLocation>
</comment>
<dbReference type="PROSITE" id="PS52016">
    <property type="entry name" value="TONB_DEPENDENT_REC_3"/>
    <property type="match status" value="1"/>
</dbReference>
<protein>
    <submittedName>
        <fullName evidence="13">TonB-dependent receptor</fullName>
    </submittedName>
</protein>
<evidence type="ECO:0000259" key="12">
    <source>
        <dbReference type="Pfam" id="PF07715"/>
    </source>
</evidence>
<dbReference type="InterPro" id="IPR000531">
    <property type="entry name" value="Beta-barrel_TonB"/>
</dbReference>
<dbReference type="Proteomes" id="UP000249254">
    <property type="component" value="Unassembled WGS sequence"/>
</dbReference>
<keyword evidence="4 8" id="KW-0812">Transmembrane</keyword>
<evidence type="ECO:0000256" key="2">
    <source>
        <dbReference type="ARBA" id="ARBA00022448"/>
    </source>
</evidence>
<feature type="signal peptide" evidence="10">
    <location>
        <begin position="1"/>
        <end position="27"/>
    </location>
</feature>
<keyword evidence="10" id="KW-0732">Signal</keyword>
<evidence type="ECO:0000256" key="6">
    <source>
        <dbReference type="ARBA" id="ARBA00023136"/>
    </source>
</evidence>
<dbReference type="PROSITE" id="PS51318">
    <property type="entry name" value="TAT"/>
    <property type="match status" value="1"/>
</dbReference>
<organism evidence="13 14">
    <name type="scientific">Phenylobacterium soli</name>
    <dbReference type="NCBI Taxonomy" id="2170551"/>
    <lineage>
        <taxon>Bacteria</taxon>
        <taxon>Pseudomonadati</taxon>
        <taxon>Pseudomonadota</taxon>
        <taxon>Alphaproteobacteria</taxon>
        <taxon>Caulobacterales</taxon>
        <taxon>Caulobacteraceae</taxon>
        <taxon>Phenylobacterium</taxon>
    </lineage>
</organism>
<comment type="caution">
    <text evidence="13">The sequence shown here is derived from an EMBL/GenBank/DDBJ whole genome shotgun (WGS) entry which is preliminary data.</text>
</comment>
<name>A0A328AJQ3_9CAUL</name>
<evidence type="ECO:0000256" key="9">
    <source>
        <dbReference type="RuleBase" id="RU003357"/>
    </source>
</evidence>
<dbReference type="PANTHER" id="PTHR47234">
    <property type="match status" value="1"/>
</dbReference>
<evidence type="ECO:0000259" key="11">
    <source>
        <dbReference type="Pfam" id="PF00593"/>
    </source>
</evidence>
<dbReference type="CDD" id="cd01347">
    <property type="entry name" value="ligand_gated_channel"/>
    <property type="match status" value="1"/>
</dbReference>
<evidence type="ECO:0000256" key="10">
    <source>
        <dbReference type="SAM" id="SignalP"/>
    </source>
</evidence>
<dbReference type="RefSeq" id="WP_111528579.1">
    <property type="nucleotide sequence ID" value="NZ_JBHRSG010000004.1"/>
</dbReference>
<gene>
    <name evidence="13" type="ORF">DJ017_09980</name>
</gene>
<accession>A0A328AJQ3</accession>
<keyword evidence="2 8" id="KW-0813">Transport</keyword>
<dbReference type="OrthoDB" id="7051241at2"/>
<dbReference type="Pfam" id="PF00593">
    <property type="entry name" value="TonB_dep_Rec_b-barrel"/>
    <property type="match status" value="1"/>
</dbReference>
<dbReference type="Gene3D" id="2.170.130.10">
    <property type="entry name" value="TonB-dependent receptor, plug domain"/>
    <property type="match status" value="1"/>
</dbReference>
<keyword evidence="14" id="KW-1185">Reference proteome</keyword>
<dbReference type="Pfam" id="PF07715">
    <property type="entry name" value="Plug"/>
    <property type="match status" value="1"/>
</dbReference>
<dbReference type="PANTHER" id="PTHR47234:SF3">
    <property type="entry name" value="SECRETIN_TONB SHORT N-TERMINAL DOMAIN-CONTAINING PROTEIN"/>
    <property type="match status" value="1"/>
</dbReference>
<keyword evidence="5 9" id="KW-0798">TonB box</keyword>
<comment type="similarity">
    <text evidence="8 9">Belongs to the TonB-dependent receptor family.</text>
</comment>
<dbReference type="EMBL" id="QFYQ01000001">
    <property type="protein sequence ID" value="RAK54829.1"/>
    <property type="molecule type" value="Genomic_DNA"/>
</dbReference>
<feature type="domain" description="TonB-dependent receptor plug" evidence="12">
    <location>
        <begin position="60"/>
        <end position="179"/>
    </location>
</feature>
<sequence>MGAFSRRALLAGISGAALLTAATEVHAQSTPAATAAASADAAQVEAVIVTGTRLTGLRAVDSPAPVQVLESSALQRVGQSDLIQAIAQNIPSFNAQAFGGDTANLTLSARLRGLSPNHTLVLINGKRRHGTANLAVLGGPYQGGASADLNFIPLSAVDHVEVLQDGAAAQYGTDAIAGVVNIILKDKGAGGSVVASGGKFFDGGGETADISANVGFAPTDKAYVNLTFESRWHSHTFRGDTDPRTINTPYNTASSSRLSRYPQITGAEDYPYLNRIAGDAEYRLNIGSFNAGYQLDETTEIYAFGTYGQKFAAAYENYRVPNLIVGKDGSIPRPLGFSPEESITETDYAVTGGIKGETSGWTWDLSTTYGKDNDAVNVLNSLNRSLYIDTSTATTPGFSPSNFHAGDFIDSQWTTTFDAAHDFDVGQYKPLTLALGAEYRRDTYEIKPGDAASRYKEGSQSYPGFALTDAGKHSRTNWAIYADAALQPIEPLKLDAAVRYEHFSDFGETTVAKGTARYDFSPALALRGTASTGFRAPTLAEEYYSATNVSPTSAFVQLPPNSPAARLVGVDGLKAEKSTNFSVGFVAHPFSGLTATLDAYQINVKDRIVGSGSLFGSGGGTNIPAVLAAILANGNVLDPTVTMTGINIFTNGLDTRTRGAELVVTYPMALRDFGEVQWSATANYNETKVTKIKAPPAQLAGASLFDKNAISNIEDTSPKYRLVLGGLWSLGKFSVNLKESLYGPASNWSSRNGATWYKTEIKAAVITDLEVAYKVTGAIKITVGANNLFNRYPDRVNGLLRDEYLRNNSNGYVTMYPSFSPFGINGGYYYSKISLDF</sequence>
<dbReference type="GO" id="GO:0009279">
    <property type="term" value="C:cell outer membrane"/>
    <property type="evidence" value="ECO:0007669"/>
    <property type="project" value="UniProtKB-SubCell"/>
</dbReference>
<dbReference type="InterPro" id="IPR006311">
    <property type="entry name" value="TAT_signal"/>
</dbReference>
<keyword evidence="7 8" id="KW-0998">Cell outer membrane</keyword>
<feature type="domain" description="TonB-dependent receptor-like beta-barrel" evidence="11">
    <location>
        <begin position="355"/>
        <end position="788"/>
    </location>
</feature>
<evidence type="ECO:0000256" key="8">
    <source>
        <dbReference type="PROSITE-ProRule" id="PRU01360"/>
    </source>
</evidence>
<evidence type="ECO:0000256" key="5">
    <source>
        <dbReference type="ARBA" id="ARBA00023077"/>
    </source>
</evidence>